<dbReference type="Pfam" id="PF00528">
    <property type="entry name" value="BPD_transp_1"/>
    <property type="match status" value="2"/>
</dbReference>
<organism evidence="10 11">
    <name type="scientific">Oceanispirochaeta crateris</name>
    <dbReference type="NCBI Taxonomy" id="2518645"/>
    <lineage>
        <taxon>Bacteria</taxon>
        <taxon>Pseudomonadati</taxon>
        <taxon>Spirochaetota</taxon>
        <taxon>Spirochaetia</taxon>
        <taxon>Spirochaetales</taxon>
        <taxon>Spirochaetaceae</taxon>
        <taxon>Oceanispirochaeta</taxon>
    </lineage>
</organism>
<sequence length="560" mass="62309">MTQTKGFKPGELRILPVILFLFLTFYLPVTVLLLKGLRSGEGWTLEWLRELLLSPYYRRIFAFTMVQALMSTILSILVALPGGWILSHLDFPGKKVLKALTTIPFILPSILVVLGFILFWGRQGVVNKALMALTSQDKPVLDVLYSFKAILLAHVFYNFPIALRLIAAWWEGLGESQHLAARTLGASEARIFRTITLPQLLPGMISAGTLIFLYCFMSFAVVLVLGGGPRYSTMEVEVYRLVKYSLDFGKGGALALIETVATLFITWFYINRENKNIQRQVWHGRHINWKDLSLRTQLLCALYFMVILFIIFGPILTVMVQSLLVQTTRTGPVSLSFRWYKEMLAPPGASRSASALLLATSIRNSLFLAFATLFLTLSIGVYTSWVLSRYRFRHSSLIESLIMMPMGVSSVVLGMGYLWLRRGGRLDGIPPVLSIILAHTVIALPFVLRSLTPSIKRIRQSLLDASRLMGAGGWKQFRTIELPMIRPGLITGGAFALAISLGEINATLILSESGVTTIPIAILKLIGSYKFTSACALGTILILICMAAFILIDAFDGWEN</sequence>
<evidence type="ECO:0000256" key="7">
    <source>
        <dbReference type="ARBA" id="ARBA00023136"/>
    </source>
</evidence>
<evidence type="ECO:0000256" key="6">
    <source>
        <dbReference type="ARBA" id="ARBA00022989"/>
    </source>
</evidence>
<keyword evidence="7 8" id="KW-0472">Membrane</keyword>
<keyword evidence="2 8" id="KW-0813">Transport</keyword>
<evidence type="ECO:0000256" key="8">
    <source>
        <dbReference type="RuleBase" id="RU363032"/>
    </source>
</evidence>
<dbReference type="CDD" id="cd06261">
    <property type="entry name" value="TM_PBP2"/>
    <property type="match status" value="2"/>
</dbReference>
<name>A0A5C1QLV8_9SPIO</name>
<feature type="domain" description="ABC transmembrane type-1" evidence="9">
    <location>
        <begin position="61"/>
        <end position="269"/>
    </location>
</feature>
<dbReference type="RefSeq" id="WP_149486712.1">
    <property type="nucleotide sequence ID" value="NZ_CP036150.1"/>
</dbReference>
<feature type="transmembrane region" description="Helical" evidence="8">
    <location>
        <begin position="534"/>
        <end position="552"/>
    </location>
</feature>
<gene>
    <name evidence="10" type="ORF">EXM22_11780</name>
</gene>
<keyword evidence="11" id="KW-1185">Reference proteome</keyword>
<dbReference type="Proteomes" id="UP000324209">
    <property type="component" value="Chromosome"/>
</dbReference>
<dbReference type="PANTHER" id="PTHR43357">
    <property type="entry name" value="INNER MEMBRANE ABC TRANSPORTER PERMEASE PROTEIN YDCV"/>
    <property type="match status" value="1"/>
</dbReference>
<feature type="transmembrane region" description="Helical" evidence="8">
    <location>
        <begin position="140"/>
        <end position="159"/>
    </location>
</feature>
<keyword evidence="3" id="KW-1003">Cell membrane</keyword>
<dbReference type="InterPro" id="IPR000515">
    <property type="entry name" value="MetI-like"/>
</dbReference>
<reference evidence="10 11" key="1">
    <citation type="submission" date="2019-02" db="EMBL/GenBank/DDBJ databases">
        <title>Complete Genome Sequence and Methylome Analysis of free living Spirochaetas.</title>
        <authorList>
            <person name="Fomenkov A."/>
            <person name="Dubinina G."/>
            <person name="Leshcheva N."/>
            <person name="Mikheeva N."/>
            <person name="Grabovich M."/>
            <person name="Vincze T."/>
            <person name="Roberts R.J."/>
        </authorList>
    </citation>
    <scope>NUCLEOTIDE SEQUENCE [LARGE SCALE GENOMIC DNA]</scope>
    <source>
        <strain evidence="10 11">K2</strain>
    </source>
</reference>
<feature type="transmembrane region" description="Helical" evidence="8">
    <location>
        <begin position="99"/>
        <end position="120"/>
    </location>
</feature>
<comment type="similarity">
    <text evidence="8">Belongs to the binding-protein-dependent transport system permease family.</text>
</comment>
<feature type="transmembrane region" description="Helical" evidence="8">
    <location>
        <begin position="366"/>
        <end position="388"/>
    </location>
</feature>
<dbReference type="SUPFAM" id="SSF161098">
    <property type="entry name" value="MetI-like"/>
    <property type="match status" value="2"/>
</dbReference>
<feature type="transmembrane region" description="Helical" evidence="8">
    <location>
        <begin position="400"/>
        <end position="420"/>
    </location>
</feature>
<comment type="subcellular location">
    <subcellularLocation>
        <location evidence="1">Cell inner membrane</location>
        <topology evidence="1">Multi-pass membrane protein</topology>
    </subcellularLocation>
    <subcellularLocation>
        <location evidence="8">Cell membrane</location>
        <topology evidence="8">Multi-pass membrane protein</topology>
    </subcellularLocation>
</comment>
<evidence type="ECO:0000256" key="3">
    <source>
        <dbReference type="ARBA" id="ARBA00022475"/>
    </source>
</evidence>
<protein>
    <submittedName>
        <fullName evidence="10">Iron ABC transporter permease</fullName>
    </submittedName>
</protein>
<dbReference type="Gene3D" id="1.10.3720.10">
    <property type="entry name" value="MetI-like"/>
    <property type="match status" value="2"/>
</dbReference>
<feature type="domain" description="ABC transmembrane type-1" evidence="9">
    <location>
        <begin position="362"/>
        <end position="552"/>
    </location>
</feature>
<dbReference type="PROSITE" id="PS50928">
    <property type="entry name" value="ABC_TM1"/>
    <property type="match status" value="2"/>
</dbReference>
<dbReference type="PANTHER" id="PTHR43357:SF4">
    <property type="entry name" value="INNER MEMBRANE ABC TRANSPORTER PERMEASE PROTEIN YDCV"/>
    <property type="match status" value="1"/>
</dbReference>
<evidence type="ECO:0000259" key="9">
    <source>
        <dbReference type="PROSITE" id="PS50928"/>
    </source>
</evidence>
<evidence type="ECO:0000256" key="5">
    <source>
        <dbReference type="ARBA" id="ARBA00022692"/>
    </source>
</evidence>
<dbReference type="InterPro" id="IPR035906">
    <property type="entry name" value="MetI-like_sf"/>
</dbReference>
<feature type="transmembrane region" description="Helical" evidence="8">
    <location>
        <begin position="200"/>
        <end position="228"/>
    </location>
</feature>
<evidence type="ECO:0000313" key="10">
    <source>
        <dbReference type="EMBL" id="QEN08631.1"/>
    </source>
</evidence>
<evidence type="ECO:0000256" key="2">
    <source>
        <dbReference type="ARBA" id="ARBA00022448"/>
    </source>
</evidence>
<keyword evidence="4" id="KW-0997">Cell inner membrane</keyword>
<dbReference type="GO" id="GO:0005886">
    <property type="term" value="C:plasma membrane"/>
    <property type="evidence" value="ECO:0007669"/>
    <property type="project" value="UniProtKB-SubCell"/>
</dbReference>
<keyword evidence="5 8" id="KW-0812">Transmembrane</keyword>
<feature type="transmembrane region" description="Helical" evidence="8">
    <location>
        <begin position="248"/>
        <end position="270"/>
    </location>
</feature>
<proteinExistence type="inferred from homology"/>
<dbReference type="GO" id="GO:0055085">
    <property type="term" value="P:transmembrane transport"/>
    <property type="evidence" value="ECO:0007669"/>
    <property type="project" value="InterPro"/>
</dbReference>
<feature type="transmembrane region" description="Helical" evidence="8">
    <location>
        <begin position="298"/>
        <end position="324"/>
    </location>
</feature>
<dbReference type="EMBL" id="CP036150">
    <property type="protein sequence ID" value="QEN08631.1"/>
    <property type="molecule type" value="Genomic_DNA"/>
</dbReference>
<feature type="transmembrane region" description="Helical" evidence="8">
    <location>
        <begin position="12"/>
        <end position="34"/>
    </location>
</feature>
<dbReference type="KEGG" id="ock:EXM22_11780"/>
<feature type="transmembrane region" description="Helical" evidence="8">
    <location>
        <begin position="60"/>
        <end position="87"/>
    </location>
</feature>
<evidence type="ECO:0000256" key="4">
    <source>
        <dbReference type="ARBA" id="ARBA00022519"/>
    </source>
</evidence>
<dbReference type="AlphaFoldDB" id="A0A5C1QLV8"/>
<evidence type="ECO:0000256" key="1">
    <source>
        <dbReference type="ARBA" id="ARBA00004429"/>
    </source>
</evidence>
<evidence type="ECO:0000313" key="11">
    <source>
        <dbReference type="Proteomes" id="UP000324209"/>
    </source>
</evidence>
<accession>A0A5C1QLV8</accession>
<dbReference type="OrthoDB" id="9776648at2"/>
<keyword evidence="6 8" id="KW-1133">Transmembrane helix</keyword>
<feature type="transmembrane region" description="Helical" evidence="8">
    <location>
        <begin position="432"/>
        <end position="451"/>
    </location>
</feature>